<organism evidence="1 2">
    <name type="scientific">Centaurea solstitialis</name>
    <name type="common">yellow star-thistle</name>
    <dbReference type="NCBI Taxonomy" id="347529"/>
    <lineage>
        <taxon>Eukaryota</taxon>
        <taxon>Viridiplantae</taxon>
        <taxon>Streptophyta</taxon>
        <taxon>Embryophyta</taxon>
        <taxon>Tracheophyta</taxon>
        <taxon>Spermatophyta</taxon>
        <taxon>Magnoliopsida</taxon>
        <taxon>eudicotyledons</taxon>
        <taxon>Gunneridae</taxon>
        <taxon>Pentapetalae</taxon>
        <taxon>asterids</taxon>
        <taxon>campanulids</taxon>
        <taxon>Asterales</taxon>
        <taxon>Asteraceae</taxon>
        <taxon>Carduoideae</taxon>
        <taxon>Cardueae</taxon>
        <taxon>Centaureinae</taxon>
        <taxon>Centaurea</taxon>
    </lineage>
</organism>
<evidence type="ECO:0000313" key="2">
    <source>
        <dbReference type="Proteomes" id="UP001172457"/>
    </source>
</evidence>
<dbReference type="PANTHER" id="PTHR47481">
    <property type="match status" value="1"/>
</dbReference>
<comment type="caution">
    <text evidence="1">The sequence shown here is derived from an EMBL/GenBank/DDBJ whole genome shotgun (WGS) entry which is preliminary data.</text>
</comment>
<dbReference type="EMBL" id="JARYMX010000001">
    <property type="protein sequence ID" value="KAJ9566943.1"/>
    <property type="molecule type" value="Genomic_DNA"/>
</dbReference>
<protein>
    <submittedName>
        <fullName evidence="1">Uncharacterized protein</fullName>
    </submittedName>
</protein>
<sequence>MAGADANPTTNENLKPYAITNIKAFVPLVLDLNQLNYDAWRILFTTHCKAYGVYGHLDGTSQPTDASQAEWTKLDNLVAMWIYGTLSQSLLPTVLKDGSTAHKIWTSLESLFRDNKDTRAIDLEDELCSMTLGDRSITDLCTRMTQISDLLANIGSPVAEKTLVTYLLNAIHPKFDNVATLIRHTDPLPSFLKVRSMLAYFGGAKSSPGYSHTGGP</sequence>
<dbReference type="Proteomes" id="UP001172457">
    <property type="component" value="Chromosome 1"/>
</dbReference>
<dbReference type="PANTHER" id="PTHR47481:SF41">
    <property type="entry name" value="COPIA-LIKE POLYPROTEIN_RETROTRANSPOSON"/>
    <property type="match status" value="1"/>
</dbReference>
<dbReference type="Pfam" id="PF14223">
    <property type="entry name" value="Retrotran_gag_2"/>
    <property type="match status" value="1"/>
</dbReference>
<evidence type="ECO:0000313" key="1">
    <source>
        <dbReference type="EMBL" id="KAJ9566943.1"/>
    </source>
</evidence>
<reference evidence="1" key="1">
    <citation type="submission" date="2023-03" db="EMBL/GenBank/DDBJ databases">
        <title>Chromosome-scale reference genome and RAD-based genetic map of yellow starthistle (Centaurea solstitialis) reveal putative structural variation and QTLs associated with invader traits.</title>
        <authorList>
            <person name="Reatini B."/>
            <person name="Cang F.A."/>
            <person name="Jiang Q."/>
            <person name="Mckibben M.T.W."/>
            <person name="Barker M.S."/>
            <person name="Rieseberg L.H."/>
            <person name="Dlugosch K.M."/>
        </authorList>
    </citation>
    <scope>NUCLEOTIDE SEQUENCE</scope>
    <source>
        <strain evidence="1">CAN-66</strain>
        <tissue evidence="1">Leaf</tissue>
    </source>
</reference>
<name>A0AA38U1C9_9ASTR</name>
<accession>A0AA38U1C9</accession>
<keyword evidence="2" id="KW-1185">Reference proteome</keyword>
<proteinExistence type="predicted"/>
<gene>
    <name evidence="1" type="ORF">OSB04_002909</name>
</gene>
<dbReference type="AlphaFoldDB" id="A0AA38U1C9"/>